<gene>
    <name evidence="1" type="ORF">Strvi_5644</name>
</gene>
<sequence length="52" mass="5803">MVRQVLDERAAVLPRGRAYTTAQLNLRMVRPVFAPTRAILTPSNRSPEHSAS</sequence>
<name>G2PG02_STRV4</name>
<accession>G2PG02</accession>
<proteinExistence type="predicted"/>
<dbReference type="AlphaFoldDB" id="G2PG02"/>
<dbReference type="EMBL" id="CP002994">
    <property type="protein sequence ID" value="AEM85157.1"/>
    <property type="molecule type" value="Genomic_DNA"/>
</dbReference>
<evidence type="ECO:0000313" key="2">
    <source>
        <dbReference type="Proteomes" id="UP000008703"/>
    </source>
</evidence>
<reference evidence="1" key="1">
    <citation type="submission" date="2011-08" db="EMBL/GenBank/DDBJ databases">
        <title>Complete sequence of chromosome of Streptomyces violaceusniger Tu 4113.</title>
        <authorList>
            <consortium name="US DOE Joint Genome Institute"/>
            <person name="Lucas S."/>
            <person name="Han J."/>
            <person name="Lapidus A."/>
            <person name="Cheng J.-F."/>
            <person name="Goodwin L."/>
            <person name="Pitluck S."/>
            <person name="Peters L."/>
            <person name="Ivanova N."/>
            <person name="Daligault H."/>
            <person name="Detter J.C."/>
            <person name="Han C."/>
            <person name="Tapia R."/>
            <person name="Land M."/>
            <person name="Hauser L."/>
            <person name="Kyrpides N."/>
            <person name="Ivanova N."/>
            <person name="Pagani I."/>
            <person name="Hagen A."/>
            <person name="Katz L."/>
            <person name="Fiedler H.-P."/>
            <person name="Keasling J."/>
            <person name="Fortman J."/>
            <person name="Woyke T."/>
        </authorList>
    </citation>
    <scope>NUCLEOTIDE SEQUENCE [LARGE SCALE GENOMIC DNA]</scope>
    <source>
        <strain evidence="1">Tu 4113</strain>
    </source>
</reference>
<dbReference type="RefSeq" id="WP_014058643.1">
    <property type="nucleotide sequence ID" value="NC_015957.1"/>
</dbReference>
<dbReference type="Proteomes" id="UP000008703">
    <property type="component" value="Chromosome"/>
</dbReference>
<organism evidence="1 2">
    <name type="scientific">Streptomyces violaceusniger (strain Tu 4113)</name>
    <dbReference type="NCBI Taxonomy" id="653045"/>
    <lineage>
        <taxon>Bacteria</taxon>
        <taxon>Bacillati</taxon>
        <taxon>Actinomycetota</taxon>
        <taxon>Actinomycetes</taxon>
        <taxon>Kitasatosporales</taxon>
        <taxon>Streptomycetaceae</taxon>
        <taxon>Streptomyces</taxon>
        <taxon>Streptomyces violaceusniger group</taxon>
    </lineage>
</organism>
<dbReference type="HOGENOM" id="CLU_3085446_0_0_11"/>
<evidence type="ECO:0000313" key="1">
    <source>
        <dbReference type="EMBL" id="AEM85157.1"/>
    </source>
</evidence>
<dbReference type="KEGG" id="svl:Strvi_5644"/>
<protein>
    <submittedName>
        <fullName evidence="1">Uncharacterized protein</fullName>
    </submittedName>
</protein>
<keyword evidence="2" id="KW-1185">Reference proteome</keyword>